<gene>
    <name evidence="1" type="ORF">M9H77_18131</name>
</gene>
<keyword evidence="2" id="KW-1185">Reference proteome</keyword>
<dbReference type="Proteomes" id="UP001060085">
    <property type="component" value="Linkage Group LG04"/>
</dbReference>
<name>A0ACC0B6M4_CATRO</name>
<protein>
    <submittedName>
        <fullName evidence="1">Uncharacterized protein</fullName>
    </submittedName>
</protein>
<accession>A0ACC0B6M4</accession>
<evidence type="ECO:0000313" key="2">
    <source>
        <dbReference type="Proteomes" id="UP001060085"/>
    </source>
</evidence>
<evidence type="ECO:0000313" key="1">
    <source>
        <dbReference type="EMBL" id="KAI5668278.1"/>
    </source>
</evidence>
<sequence>MKLKLGPTTRARIKKLKASNGKEDKGMNLNYKQKWIYIKVTLEKPPIEFQFVFIMSTEGQLPIQSHEEGTSYPTRMNLNETLSSKMEYLSIVSSLLFIGISHMS</sequence>
<comment type="caution">
    <text evidence="1">The sequence shown here is derived from an EMBL/GenBank/DDBJ whole genome shotgun (WGS) entry which is preliminary data.</text>
</comment>
<dbReference type="EMBL" id="CM044704">
    <property type="protein sequence ID" value="KAI5668278.1"/>
    <property type="molecule type" value="Genomic_DNA"/>
</dbReference>
<organism evidence="1 2">
    <name type="scientific">Catharanthus roseus</name>
    <name type="common">Madagascar periwinkle</name>
    <name type="synonym">Vinca rosea</name>
    <dbReference type="NCBI Taxonomy" id="4058"/>
    <lineage>
        <taxon>Eukaryota</taxon>
        <taxon>Viridiplantae</taxon>
        <taxon>Streptophyta</taxon>
        <taxon>Embryophyta</taxon>
        <taxon>Tracheophyta</taxon>
        <taxon>Spermatophyta</taxon>
        <taxon>Magnoliopsida</taxon>
        <taxon>eudicotyledons</taxon>
        <taxon>Gunneridae</taxon>
        <taxon>Pentapetalae</taxon>
        <taxon>asterids</taxon>
        <taxon>lamiids</taxon>
        <taxon>Gentianales</taxon>
        <taxon>Apocynaceae</taxon>
        <taxon>Rauvolfioideae</taxon>
        <taxon>Vinceae</taxon>
        <taxon>Catharanthinae</taxon>
        <taxon>Catharanthus</taxon>
    </lineage>
</organism>
<proteinExistence type="predicted"/>
<reference evidence="2" key="1">
    <citation type="journal article" date="2023" name="Nat. Plants">
        <title>Single-cell RNA sequencing provides a high-resolution roadmap for understanding the multicellular compartmentation of specialized metabolism.</title>
        <authorList>
            <person name="Sun S."/>
            <person name="Shen X."/>
            <person name="Li Y."/>
            <person name="Li Y."/>
            <person name="Wang S."/>
            <person name="Li R."/>
            <person name="Zhang H."/>
            <person name="Shen G."/>
            <person name="Guo B."/>
            <person name="Wei J."/>
            <person name="Xu J."/>
            <person name="St-Pierre B."/>
            <person name="Chen S."/>
            <person name="Sun C."/>
        </authorList>
    </citation>
    <scope>NUCLEOTIDE SEQUENCE [LARGE SCALE GENOMIC DNA]</scope>
</reference>